<dbReference type="FunFam" id="3.30.70.270:FF:000020">
    <property type="entry name" value="Transposon Tf2-6 polyprotein-like Protein"/>
    <property type="match status" value="1"/>
</dbReference>
<evidence type="ECO:0000256" key="2">
    <source>
        <dbReference type="ARBA" id="ARBA00023268"/>
    </source>
</evidence>
<dbReference type="PANTHER" id="PTHR37984:SF5">
    <property type="entry name" value="PROTEIN NYNRIN-LIKE"/>
    <property type="match status" value="1"/>
</dbReference>
<dbReference type="CDD" id="cd01647">
    <property type="entry name" value="RT_LTR"/>
    <property type="match status" value="1"/>
</dbReference>
<dbReference type="Pfam" id="PF17919">
    <property type="entry name" value="RT_RNaseH_2"/>
    <property type="match status" value="1"/>
</dbReference>
<dbReference type="AlphaFoldDB" id="A0AAV0WHT8"/>
<evidence type="ECO:0000259" key="3">
    <source>
        <dbReference type="PROSITE" id="PS50878"/>
    </source>
</evidence>
<proteinExistence type="predicted"/>
<dbReference type="InterPro" id="IPR041577">
    <property type="entry name" value="RT_RNaseH_2"/>
</dbReference>
<dbReference type="EMBL" id="CARXXK010000002">
    <property type="protein sequence ID" value="CAI6355505.1"/>
    <property type="molecule type" value="Genomic_DNA"/>
</dbReference>
<dbReference type="InterPro" id="IPR043128">
    <property type="entry name" value="Rev_trsase/Diguanyl_cyclase"/>
</dbReference>
<dbReference type="EC" id="2.7.7.49" evidence="1"/>
<dbReference type="PANTHER" id="PTHR37984">
    <property type="entry name" value="PROTEIN CBG26694"/>
    <property type="match status" value="1"/>
</dbReference>
<keyword evidence="5" id="KW-1185">Reference proteome</keyword>
<dbReference type="InterPro" id="IPR050951">
    <property type="entry name" value="Retrovirus_Pol_polyprotein"/>
</dbReference>
<keyword evidence="2" id="KW-0511">Multifunctional enzyme</keyword>
<dbReference type="Gene3D" id="3.30.70.270">
    <property type="match status" value="2"/>
</dbReference>
<dbReference type="GO" id="GO:0003964">
    <property type="term" value="F:RNA-directed DNA polymerase activity"/>
    <property type="evidence" value="ECO:0007669"/>
    <property type="project" value="UniProtKB-EC"/>
</dbReference>
<evidence type="ECO:0000256" key="1">
    <source>
        <dbReference type="ARBA" id="ARBA00012493"/>
    </source>
</evidence>
<sequence length="338" mass="37722">MAPLQIKNKFSPYASPVLLVKQDGKNRLCDDFRRLNKQTIRQRYPLPDMSEQLEALAAGKMFIQLHLASGYLQIPLTPEAAEKTAFITADTTGQFTRMPFGLSSAVAEFTRLMQYVLGPLQGKTVHNYLDDMVIDGSDWPDLLTKLRSVLGRLKSAALTLKPSKCLFGTKSIEFLGFVVGGGEIRPGLKKTRAINEYPVPEDAYSLRRFLGLASFFRRFIPKFALIASPLNKLTKKGERFCWGEEHEAAFRKLQAALVSDSVLTLFRPDAATTELHTDASTIGLGAMLMQSVKLGDPLRVVYNACRKTSDAETRYHSSKLELLRSGGQVVKQRSQWVT</sequence>
<dbReference type="SUPFAM" id="SSF56672">
    <property type="entry name" value="DNA/RNA polymerases"/>
    <property type="match status" value="1"/>
</dbReference>
<evidence type="ECO:0000313" key="5">
    <source>
        <dbReference type="Proteomes" id="UP001160148"/>
    </source>
</evidence>
<name>A0AAV0WHT8_9HEMI</name>
<dbReference type="Proteomes" id="UP001160148">
    <property type="component" value="Unassembled WGS sequence"/>
</dbReference>
<organism evidence="4 5">
    <name type="scientific">Macrosiphum euphorbiae</name>
    <name type="common">potato aphid</name>
    <dbReference type="NCBI Taxonomy" id="13131"/>
    <lineage>
        <taxon>Eukaryota</taxon>
        <taxon>Metazoa</taxon>
        <taxon>Ecdysozoa</taxon>
        <taxon>Arthropoda</taxon>
        <taxon>Hexapoda</taxon>
        <taxon>Insecta</taxon>
        <taxon>Pterygota</taxon>
        <taxon>Neoptera</taxon>
        <taxon>Paraneoptera</taxon>
        <taxon>Hemiptera</taxon>
        <taxon>Sternorrhyncha</taxon>
        <taxon>Aphidomorpha</taxon>
        <taxon>Aphidoidea</taxon>
        <taxon>Aphididae</taxon>
        <taxon>Macrosiphini</taxon>
        <taxon>Macrosiphum</taxon>
    </lineage>
</organism>
<protein>
    <recommendedName>
        <fullName evidence="1">RNA-directed DNA polymerase</fullName>
        <ecNumber evidence="1">2.7.7.49</ecNumber>
    </recommendedName>
</protein>
<dbReference type="Pfam" id="PF00078">
    <property type="entry name" value="RVT_1"/>
    <property type="match status" value="1"/>
</dbReference>
<dbReference type="PROSITE" id="PS50878">
    <property type="entry name" value="RT_POL"/>
    <property type="match status" value="1"/>
</dbReference>
<feature type="domain" description="Reverse transcriptase" evidence="3">
    <location>
        <begin position="1"/>
        <end position="179"/>
    </location>
</feature>
<reference evidence="4 5" key="1">
    <citation type="submission" date="2023-01" db="EMBL/GenBank/DDBJ databases">
        <authorList>
            <person name="Whitehead M."/>
        </authorList>
    </citation>
    <scope>NUCLEOTIDE SEQUENCE [LARGE SCALE GENOMIC DNA]</scope>
</reference>
<evidence type="ECO:0000313" key="4">
    <source>
        <dbReference type="EMBL" id="CAI6355505.1"/>
    </source>
</evidence>
<dbReference type="InterPro" id="IPR000477">
    <property type="entry name" value="RT_dom"/>
</dbReference>
<gene>
    <name evidence="4" type="ORF">MEUPH1_LOCUS11348</name>
</gene>
<comment type="caution">
    <text evidence="4">The sequence shown here is derived from an EMBL/GenBank/DDBJ whole genome shotgun (WGS) entry which is preliminary data.</text>
</comment>
<accession>A0AAV0WHT8</accession>
<dbReference type="InterPro" id="IPR043502">
    <property type="entry name" value="DNA/RNA_pol_sf"/>
</dbReference>
<dbReference type="Gene3D" id="3.10.10.10">
    <property type="entry name" value="HIV Type 1 Reverse Transcriptase, subunit A, domain 1"/>
    <property type="match status" value="1"/>
</dbReference>